<evidence type="ECO:0000256" key="3">
    <source>
        <dbReference type="ARBA" id="ARBA00022525"/>
    </source>
</evidence>
<accession>A0AAZ3NWL8</accession>
<dbReference type="GO" id="GO:0005125">
    <property type="term" value="F:cytokine activity"/>
    <property type="evidence" value="ECO:0007669"/>
    <property type="project" value="InterPro"/>
</dbReference>
<dbReference type="SUPFAM" id="SSF57501">
    <property type="entry name" value="Cystine-knot cytokines"/>
    <property type="match status" value="1"/>
</dbReference>
<keyword evidence="6" id="KW-1185">Reference proteome</keyword>
<reference evidence="5" key="3">
    <citation type="submission" date="2025-09" db="UniProtKB">
        <authorList>
            <consortium name="Ensembl"/>
        </authorList>
    </citation>
    <scope>IDENTIFICATION</scope>
</reference>
<dbReference type="Gene3D" id="2.10.90.10">
    <property type="entry name" value="Cystine-knot cytokines"/>
    <property type="match status" value="1"/>
</dbReference>
<reference evidence="6" key="1">
    <citation type="journal article" date="2018" name="PLoS ONE">
        <title>Chinook salmon (Oncorhynchus tshawytscha) genome and transcriptome.</title>
        <authorList>
            <person name="Christensen K.A."/>
            <person name="Leong J.S."/>
            <person name="Sakhrani D."/>
            <person name="Biagi C.A."/>
            <person name="Minkley D.R."/>
            <person name="Withler R.E."/>
            <person name="Rondeau E.B."/>
            <person name="Koop B.F."/>
            <person name="Devlin R.H."/>
        </authorList>
    </citation>
    <scope>NUCLEOTIDE SEQUENCE [LARGE SCALE GENOMIC DNA]</scope>
</reference>
<evidence type="ECO:0000313" key="5">
    <source>
        <dbReference type="Ensembl" id="ENSOTSP00005108656.1"/>
    </source>
</evidence>
<dbReference type="GeneTree" id="ENSGT00990000205447"/>
<name>A0AAZ3NWL8_ONCTS</name>
<comment type="similarity">
    <text evidence="2">Belongs to the IL-17 family.</text>
</comment>
<proteinExistence type="inferred from homology"/>
<dbReference type="InterPro" id="IPR010345">
    <property type="entry name" value="IL-17_fam"/>
</dbReference>
<protein>
    <recommendedName>
        <fullName evidence="7">Interleukin-17C</fullName>
    </recommendedName>
</protein>
<keyword evidence="3" id="KW-0964">Secreted</keyword>
<sequence length="72" mass="7923">RIPAKILVAECLYEGCIVNKHEDKTYNSVPVLATITVLQKTVCPGNPRHYLVTVDSVTIPVACTCVVPRKMI</sequence>
<dbReference type="Proteomes" id="UP000694402">
    <property type="component" value="Unassembled WGS sequence"/>
</dbReference>
<dbReference type="InterPro" id="IPR029034">
    <property type="entry name" value="Cystine-knot_cytokine"/>
</dbReference>
<reference evidence="5" key="2">
    <citation type="submission" date="2025-08" db="UniProtKB">
        <authorList>
            <consortium name="Ensembl"/>
        </authorList>
    </citation>
    <scope>IDENTIFICATION</scope>
</reference>
<dbReference type="AlphaFoldDB" id="A0AAZ3NWL8"/>
<organism evidence="5 6">
    <name type="scientific">Oncorhynchus tshawytscha</name>
    <name type="common">Chinook salmon</name>
    <name type="synonym">Salmo tshawytscha</name>
    <dbReference type="NCBI Taxonomy" id="74940"/>
    <lineage>
        <taxon>Eukaryota</taxon>
        <taxon>Metazoa</taxon>
        <taxon>Chordata</taxon>
        <taxon>Craniata</taxon>
        <taxon>Vertebrata</taxon>
        <taxon>Euteleostomi</taxon>
        <taxon>Actinopterygii</taxon>
        <taxon>Neopterygii</taxon>
        <taxon>Teleostei</taxon>
        <taxon>Protacanthopterygii</taxon>
        <taxon>Salmoniformes</taxon>
        <taxon>Salmonidae</taxon>
        <taxon>Salmoninae</taxon>
        <taxon>Oncorhynchus</taxon>
    </lineage>
</organism>
<evidence type="ECO:0000256" key="2">
    <source>
        <dbReference type="ARBA" id="ARBA00007236"/>
    </source>
</evidence>
<dbReference type="GO" id="GO:0005576">
    <property type="term" value="C:extracellular region"/>
    <property type="evidence" value="ECO:0007669"/>
    <property type="project" value="UniProtKB-SubCell"/>
</dbReference>
<evidence type="ECO:0008006" key="7">
    <source>
        <dbReference type="Google" id="ProtNLM"/>
    </source>
</evidence>
<evidence type="ECO:0000256" key="4">
    <source>
        <dbReference type="ARBA" id="ARBA00022729"/>
    </source>
</evidence>
<comment type="subcellular location">
    <subcellularLocation>
        <location evidence="1">Secreted</location>
    </subcellularLocation>
</comment>
<dbReference type="Pfam" id="PF06083">
    <property type="entry name" value="IL17"/>
    <property type="match status" value="1"/>
</dbReference>
<evidence type="ECO:0000313" key="6">
    <source>
        <dbReference type="Proteomes" id="UP000694402"/>
    </source>
</evidence>
<keyword evidence="4" id="KW-0732">Signal</keyword>
<dbReference type="Ensembl" id="ENSOTST00005130066.1">
    <property type="protein sequence ID" value="ENSOTSP00005108656.1"/>
    <property type="gene ID" value="ENSOTSG00005060655.1"/>
</dbReference>
<evidence type="ECO:0000256" key="1">
    <source>
        <dbReference type="ARBA" id="ARBA00004613"/>
    </source>
</evidence>